<feature type="chain" id="PRO_5018598970" description="Acyloxyacyl hydrolase" evidence="1">
    <location>
        <begin position="21"/>
        <end position="204"/>
    </location>
</feature>
<dbReference type="Proteomes" id="UP000280825">
    <property type="component" value="Unassembled WGS sequence"/>
</dbReference>
<comment type="caution">
    <text evidence="2">The sequence shown here is derived from an EMBL/GenBank/DDBJ whole genome shotgun (WGS) entry which is preliminary data.</text>
</comment>
<dbReference type="EMBL" id="RYDJ01000005">
    <property type="protein sequence ID" value="RTZ05600.1"/>
    <property type="molecule type" value="Genomic_DNA"/>
</dbReference>
<evidence type="ECO:0000313" key="3">
    <source>
        <dbReference type="Proteomes" id="UP000280825"/>
    </source>
</evidence>
<reference evidence="2 3" key="1">
    <citation type="submission" date="2018-12" db="EMBL/GenBank/DDBJ databases">
        <title>Flavobacterium sp. nov., isolated from glacier ice.</title>
        <authorList>
            <person name="Liu Q."/>
            <person name="Xin Y.-H."/>
        </authorList>
    </citation>
    <scope>NUCLEOTIDE SEQUENCE [LARGE SCALE GENOMIC DNA]</scope>
    <source>
        <strain evidence="2 3">RB1N8</strain>
    </source>
</reference>
<gene>
    <name evidence="2" type="ORF">EKL98_06655</name>
</gene>
<accession>A0A3S0UZC0</accession>
<feature type="signal peptide" evidence="1">
    <location>
        <begin position="1"/>
        <end position="20"/>
    </location>
</feature>
<evidence type="ECO:0008006" key="4">
    <source>
        <dbReference type="Google" id="ProtNLM"/>
    </source>
</evidence>
<protein>
    <recommendedName>
        <fullName evidence="4">Acyloxyacyl hydrolase</fullName>
    </recommendedName>
</protein>
<name>A0A3S0UZC0_9FLAO</name>
<sequence length="204" mass="23419">MRMKVLVILVLVLCTIPFYAQEKASKVDLGFSYGIGNEFKNRNYTFTNQSYKVQFYYVVKQTKNFKYALVLQPEINFASHQLLNIYFVEPDYPDYIAKRERYTKLKDVKEYVLNLGFLVRKPVFKSASIYVLGSIGPMITDTETERLSKGFAFSDVLAVGFTFRFKGVTLDVRPNIRHVSNGGLQKTNAGYTTKNIDFGISFSL</sequence>
<organism evidence="2 3">
    <name type="scientific">Flavobacterium bomense</name>
    <dbReference type="NCBI Taxonomy" id="2497483"/>
    <lineage>
        <taxon>Bacteria</taxon>
        <taxon>Pseudomonadati</taxon>
        <taxon>Bacteroidota</taxon>
        <taxon>Flavobacteriia</taxon>
        <taxon>Flavobacteriales</taxon>
        <taxon>Flavobacteriaceae</taxon>
        <taxon>Flavobacterium</taxon>
    </lineage>
</organism>
<dbReference type="Gene3D" id="2.40.160.20">
    <property type="match status" value="1"/>
</dbReference>
<proteinExistence type="predicted"/>
<evidence type="ECO:0000313" key="2">
    <source>
        <dbReference type="EMBL" id="RTZ05600.1"/>
    </source>
</evidence>
<dbReference type="Pfam" id="PF09411">
    <property type="entry name" value="PagL"/>
    <property type="match status" value="1"/>
</dbReference>
<dbReference type="AlphaFoldDB" id="A0A3S0UZC0"/>
<dbReference type="InterPro" id="IPR018550">
    <property type="entry name" value="Lipid-A_deacylase-rel"/>
</dbReference>
<keyword evidence="1" id="KW-0732">Signal</keyword>
<evidence type="ECO:0000256" key="1">
    <source>
        <dbReference type="SAM" id="SignalP"/>
    </source>
</evidence>
<keyword evidence="3" id="KW-1185">Reference proteome</keyword>